<proteinExistence type="predicted"/>
<accession>A0A0E0M5N5</accession>
<reference evidence="1" key="2">
    <citation type="submission" date="2018-05" db="EMBL/GenBank/DDBJ databases">
        <title>OpunRS2 (Oryza punctata Reference Sequence Version 2).</title>
        <authorList>
            <person name="Zhang J."/>
            <person name="Kudrna D."/>
            <person name="Lee S."/>
            <person name="Talag J."/>
            <person name="Welchert J."/>
            <person name="Wing R.A."/>
        </authorList>
    </citation>
    <scope>NUCLEOTIDE SEQUENCE [LARGE SCALE GENOMIC DNA]</scope>
</reference>
<organism evidence="1">
    <name type="scientific">Oryza punctata</name>
    <name type="common">Red rice</name>
    <dbReference type="NCBI Taxonomy" id="4537"/>
    <lineage>
        <taxon>Eukaryota</taxon>
        <taxon>Viridiplantae</taxon>
        <taxon>Streptophyta</taxon>
        <taxon>Embryophyta</taxon>
        <taxon>Tracheophyta</taxon>
        <taxon>Spermatophyta</taxon>
        <taxon>Magnoliopsida</taxon>
        <taxon>Liliopsida</taxon>
        <taxon>Poales</taxon>
        <taxon>Poaceae</taxon>
        <taxon>BOP clade</taxon>
        <taxon>Oryzoideae</taxon>
        <taxon>Oryzeae</taxon>
        <taxon>Oryzinae</taxon>
        <taxon>Oryza</taxon>
    </lineage>
</organism>
<reference evidence="1" key="1">
    <citation type="submission" date="2015-04" db="UniProtKB">
        <authorList>
            <consortium name="EnsemblPlants"/>
        </authorList>
    </citation>
    <scope>IDENTIFICATION</scope>
</reference>
<name>A0A0E0M5N5_ORYPU</name>
<protein>
    <submittedName>
        <fullName evidence="1">Uncharacterized protein</fullName>
    </submittedName>
</protein>
<dbReference type="Gramene" id="OPUNC10G02520.1">
    <property type="protein sequence ID" value="OPUNC10G02520.1"/>
    <property type="gene ID" value="OPUNC10G02520"/>
</dbReference>
<dbReference type="AlphaFoldDB" id="A0A0E0M5N5"/>
<keyword evidence="2" id="KW-1185">Reference proteome</keyword>
<dbReference type="EnsemblPlants" id="OPUNC10G02520.1">
    <property type="protein sequence ID" value="OPUNC10G02520.1"/>
    <property type="gene ID" value="OPUNC10G02520"/>
</dbReference>
<sequence>MARRMRRRKGRWMMRRSSLGAILRALITPVQPKHQLLRPYTKGTALSNPFAPTKDIECGIVTEALKKTKAENKALKAKNEKLKTDNEGLIEYYNTSEEKMKALRLDLMRRKPLRGMPLTTPLALLLRQLSLLSKRATHFTWL</sequence>
<evidence type="ECO:0000313" key="1">
    <source>
        <dbReference type="EnsemblPlants" id="OPUNC10G02520.1"/>
    </source>
</evidence>
<dbReference type="HOGENOM" id="CLU_1818979_0_0_1"/>
<evidence type="ECO:0000313" key="2">
    <source>
        <dbReference type="Proteomes" id="UP000026962"/>
    </source>
</evidence>
<dbReference type="Proteomes" id="UP000026962">
    <property type="component" value="Chromosome 10"/>
</dbReference>